<feature type="compositionally biased region" description="Basic and acidic residues" evidence="6">
    <location>
        <begin position="9"/>
        <end position="24"/>
    </location>
</feature>
<dbReference type="CDD" id="cd18727">
    <property type="entry name" value="PIN_Swt1-like"/>
    <property type="match status" value="1"/>
</dbReference>
<evidence type="ECO:0000256" key="6">
    <source>
        <dbReference type="SAM" id="MobiDB-lite"/>
    </source>
</evidence>
<keyword evidence="2" id="KW-0804">Transcription</keyword>
<evidence type="ECO:0000256" key="5">
    <source>
        <dbReference type="ARBA" id="ARBA00074620"/>
    </source>
</evidence>
<comment type="similarity">
    <text evidence="4">Belongs to the SWT1 family.</text>
</comment>
<dbReference type="STRING" id="1789683.A0A1X7RBC6"/>
<dbReference type="AlphaFoldDB" id="A0A1X7RBC6"/>
<dbReference type="InterPro" id="IPR002716">
    <property type="entry name" value="PIN_dom"/>
</dbReference>
<keyword evidence="3" id="KW-0539">Nucleus</keyword>
<feature type="domain" description="PIN" evidence="7">
    <location>
        <begin position="135"/>
        <end position="267"/>
    </location>
</feature>
<evidence type="ECO:0000256" key="3">
    <source>
        <dbReference type="ARBA" id="ARBA00023242"/>
    </source>
</evidence>
<dbReference type="GO" id="GO:0005634">
    <property type="term" value="C:nucleus"/>
    <property type="evidence" value="ECO:0007669"/>
    <property type="project" value="UniProtKB-SubCell"/>
</dbReference>
<gene>
    <name evidence="8" type="ORF">KASA_0C00627G</name>
</gene>
<dbReference type="InterPro" id="IPR029060">
    <property type="entry name" value="PIN-like_dom_sf"/>
</dbReference>
<dbReference type="Pfam" id="PF13638">
    <property type="entry name" value="PIN_4"/>
    <property type="match status" value="1"/>
</dbReference>
<dbReference type="InterPro" id="IPR049014">
    <property type="entry name" value="SWT1_C"/>
</dbReference>
<feature type="region of interest" description="Disordered" evidence="6">
    <location>
        <begin position="1"/>
        <end position="36"/>
    </location>
</feature>
<dbReference type="Proteomes" id="UP000196158">
    <property type="component" value="Unassembled WGS sequence"/>
</dbReference>
<organism evidence="8 9">
    <name type="scientific">Maudiozyma saulgeensis</name>
    <dbReference type="NCBI Taxonomy" id="1789683"/>
    <lineage>
        <taxon>Eukaryota</taxon>
        <taxon>Fungi</taxon>
        <taxon>Dikarya</taxon>
        <taxon>Ascomycota</taxon>
        <taxon>Saccharomycotina</taxon>
        <taxon>Saccharomycetes</taxon>
        <taxon>Saccharomycetales</taxon>
        <taxon>Saccharomycetaceae</taxon>
        <taxon>Maudiozyma</taxon>
    </lineage>
</organism>
<accession>A0A1X7RBC6</accession>
<evidence type="ECO:0000256" key="2">
    <source>
        <dbReference type="ARBA" id="ARBA00023163"/>
    </source>
</evidence>
<evidence type="ECO:0000259" key="7">
    <source>
        <dbReference type="SMART" id="SM00670"/>
    </source>
</evidence>
<reference evidence="8 9" key="1">
    <citation type="submission" date="2017-04" db="EMBL/GenBank/DDBJ databases">
        <authorList>
            <person name="Afonso C.L."/>
            <person name="Miller P.J."/>
            <person name="Scott M.A."/>
            <person name="Spackman E."/>
            <person name="Goraichik I."/>
            <person name="Dimitrov K.M."/>
            <person name="Suarez D.L."/>
            <person name="Swayne D.E."/>
        </authorList>
    </citation>
    <scope>NUCLEOTIDE SEQUENCE [LARGE SCALE GENOMIC DNA]</scope>
</reference>
<dbReference type="Pfam" id="PF21693">
    <property type="entry name" value="SWT1_3rd"/>
    <property type="match status" value="1"/>
</dbReference>
<evidence type="ECO:0000313" key="9">
    <source>
        <dbReference type="Proteomes" id="UP000196158"/>
    </source>
</evidence>
<dbReference type="InterPro" id="IPR052626">
    <property type="entry name" value="SWT1_Regulator"/>
</dbReference>
<evidence type="ECO:0000256" key="1">
    <source>
        <dbReference type="ARBA" id="ARBA00004123"/>
    </source>
</evidence>
<sequence>MLESIYDSNDDHSKKKELRKENKNHARTPNIGSHQKYSLDELDDYLHVDRDRKKVETIQQNIKDEQHTFQHIENDDIFKKGLQIAPTDARDDDDIEMILDNVENSFQPTFRSAIPIDNSNQEFISTGSPQPHVPTCFVIDTNFIISHLDILETLRSLFTQYHHTIIIPRYTIRELDGLKTSDRVIDNCQNDNNHNRYRNVGEAARAANRWIYGHLANTASGVIGQKLSQRININAIKDDSILDCCLYFKERQHCFVILLSNDKNLCLKALTEEVLTVSYRKGTTGELIAKIAYEESKYRFGSMTEQLNPSLSDISTECVPVVSHTELTELPFTETSAYIFEEVRTMVIESTKYVMLDEYGDTLEFLDYDPNSLRNLAEVSKCMYTYWVSVFSEYFRGSNLTKESWKDLPIDLTSVPKQKDTLRVFQQFWSDILVHLFIKRAVAECEKLQMITEGWERAISNTI</sequence>
<evidence type="ECO:0000313" key="8">
    <source>
        <dbReference type="EMBL" id="SMN22978.1"/>
    </source>
</evidence>
<evidence type="ECO:0000256" key="4">
    <source>
        <dbReference type="ARBA" id="ARBA00060839"/>
    </source>
</evidence>
<dbReference type="OrthoDB" id="2017974at2759"/>
<dbReference type="Gene3D" id="3.40.50.1010">
    <property type="entry name" value="5'-nuclease"/>
    <property type="match status" value="1"/>
</dbReference>
<dbReference type="PANTHER" id="PTHR16161:SF0">
    <property type="entry name" value="TRANSCRIPTIONAL PROTEIN SWT1"/>
    <property type="match status" value="1"/>
</dbReference>
<protein>
    <recommendedName>
        <fullName evidence="5">Transcriptional protein SWT1</fullName>
    </recommendedName>
</protein>
<keyword evidence="9" id="KW-1185">Reference proteome</keyword>
<dbReference type="GO" id="GO:0004540">
    <property type="term" value="F:RNA nuclease activity"/>
    <property type="evidence" value="ECO:0007669"/>
    <property type="project" value="UniProtKB-ARBA"/>
</dbReference>
<dbReference type="SUPFAM" id="SSF88723">
    <property type="entry name" value="PIN domain-like"/>
    <property type="match status" value="1"/>
</dbReference>
<dbReference type="SMART" id="SM00670">
    <property type="entry name" value="PINc"/>
    <property type="match status" value="1"/>
</dbReference>
<name>A0A1X7RBC6_9SACH</name>
<dbReference type="EMBL" id="FXLY01000016">
    <property type="protein sequence ID" value="SMN22978.1"/>
    <property type="molecule type" value="Genomic_DNA"/>
</dbReference>
<comment type="subcellular location">
    <subcellularLocation>
        <location evidence="1">Nucleus</location>
    </subcellularLocation>
</comment>
<proteinExistence type="inferred from homology"/>
<dbReference type="FunFam" id="3.40.50.1010:FF:000045">
    <property type="entry name" value="Transcriptional protein swt1"/>
    <property type="match status" value="1"/>
</dbReference>
<dbReference type="PANTHER" id="PTHR16161">
    <property type="entry name" value="TRANSCRIPTIONAL PROTEIN SWT1"/>
    <property type="match status" value="1"/>
</dbReference>